<name>A0A0G3CE24_METBA</name>
<evidence type="ECO:0000313" key="2">
    <source>
        <dbReference type="Proteomes" id="UP000035331"/>
    </source>
</evidence>
<protein>
    <submittedName>
        <fullName evidence="1">Uncharacterized protein</fullName>
    </submittedName>
</protein>
<dbReference type="EMBL" id="CP008746">
    <property type="protein sequence ID" value="AKJ37372.1"/>
    <property type="molecule type" value="Genomic_DNA"/>
</dbReference>
<reference evidence="1 2" key="2">
    <citation type="journal article" date="2015" name="Stand. Genomic Sci.">
        <title>The complete genome sequence of the rumen methanogen Methanosarcina barkeri CM1.</title>
        <authorList>
            <person name="Lambie S.C."/>
            <person name="Kelly W.J."/>
            <person name="Leahy S.C."/>
            <person name="Li D."/>
            <person name="Reilly K."/>
            <person name="McAllister T.A."/>
            <person name="Valle E.R."/>
            <person name="Attwood G.T."/>
            <person name="Altermann E."/>
        </authorList>
    </citation>
    <scope>NUCLEOTIDE SEQUENCE [LARGE SCALE GENOMIC DNA]</scope>
    <source>
        <strain evidence="1 2">CM1</strain>
    </source>
</reference>
<dbReference type="Proteomes" id="UP000035331">
    <property type="component" value="Chromosome"/>
</dbReference>
<organism evidence="1 2">
    <name type="scientific">Methanosarcina barkeri CM1</name>
    <dbReference type="NCBI Taxonomy" id="796385"/>
    <lineage>
        <taxon>Archaea</taxon>
        <taxon>Methanobacteriati</taxon>
        <taxon>Methanobacteriota</taxon>
        <taxon>Stenosarchaea group</taxon>
        <taxon>Methanomicrobia</taxon>
        <taxon>Methanosarcinales</taxon>
        <taxon>Methanosarcinaceae</taxon>
        <taxon>Methanosarcina</taxon>
    </lineage>
</organism>
<dbReference type="PATRIC" id="fig|796385.3.peg.314"/>
<reference evidence="2" key="1">
    <citation type="submission" date="2014-06" db="EMBL/GenBank/DDBJ databases">
        <title>The complete genome sequence of Methanosarcina barkeri CM1.</title>
        <authorList>
            <consortium name="Pastoral Greenhouse Gas Research Consortium"/>
            <person name="Lambie S.C."/>
            <person name="Leahy S.C."/>
            <person name="Kelly W.J."/>
            <person name="Li D."/>
            <person name="Reilly K."/>
            <person name="Attwood G.T."/>
            <person name="Altermann E."/>
        </authorList>
    </citation>
    <scope>NUCLEOTIDE SEQUENCE [LARGE SCALE GENOMIC DNA]</scope>
    <source>
        <strain evidence="2">CM1</strain>
    </source>
</reference>
<dbReference type="RefSeq" id="WP_053010595.1">
    <property type="nucleotide sequence ID" value="NZ_CP008746.1"/>
</dbReference>
<evidence type="ECO:0000313" key="1">
    <source>
        <dbReference type="EMBL" id="AKJ37372.1"/>
    </source>
</evidence>
<gene>
    <name evidence="1" type="ORF">MCM1_0259</name>
</gene>
<sequence>MKTIENPLKSNKRLVLTIAIVACAIALFVGIPTADAEESTATTPEMVNRSVVNPYLASSLYAITHFDSSQSDSTPYGPPRGNFTVDPMTQPTVYGGPINIITLASTNKSYMWAVGSDRVSYVNVTDNNWTAVAKYEALTDASNNSFPAVPDENFSTFGESSAVGMNTSSMNSSLKSLFGENYADRFGNGLYSVVDNENVLYTNYGDNLYAFALSDPNNPSAGIKKLYMLEDVVTAIQGDDHPPYARLFGLSMTYDGYLIITFSNGVAVINRDLNTTSTSFYKLGRGEYVSNSVAVDENNGIYLASDSVMHKLVWDGTNLSDNEADGAWSSPYNNSEQPPMIKVGNGTGSTPTLMGFSDDEDKLVVITDGAKQMNLVAFWRNEIPEGSERIAGQIPVTCNFTTLPEWIQTEQSVVVSGYGAFVVNNIPENVSSDLIGQNKILQVSLMGPAYDTAYGAERFQWNTSTNEWSSVWARSDVSSTSMVPIYSQSGNMALINGYRLPDGWKVLGLDWDTGEIVHQTIFGDANFGNGAYALLEYLENDDLIFNSFAGPIRINYNTSNLSSGAVSIDNNTTNMSSGADASGSWELISENPVGDVIEIKGTGFVGDAAKVAATFEKDVMVQDGEYEYLLEDVIIPSGFDNSFTVQATGADDLNVRAKIILWLTKSAKAQNGTATVSQKGVPPGTYKIRIDGKASGSNVKIKITAVQEVEVDSEGNLNYEYNTKSIPAGNFKVKVGGIEKQIEF</sequence>
<proteinExistence type="predicted"/>
<dbReference type="GeneID" id="70780330"/>
<accession>A0A0G3CE24</accession>
<dbReference type="AlphaFoldDB" id="A0A0G3CE24"/>